<comment type="caution">
    <text evidence="1">The sequence shown here is derived from an EMBL/GenBank/DDBJ whole genome shotgun (WGS) entry which is preliminary data.</text>
</comment>
<accession>A0ABP6VBG0</accession>
<organism evidence="1 2">
    <name type="scientific">Zobellella aerophila</name>
    <dbReference type="NCBI Taxonomy" id="870480"/>
    <lineage>
        <taxon>Bacteria</taxon>
        <taxon>Pseudomonadati</taxon>
        <taxon>Pseudomonadota</taxon>
        <taxon>Gammaproteobacteria</taxon>
        <taxon>Aeromonadales</taxon>
        <taxon>Aeromonadaceae</taxon>
        <taxon>Zobellella</taxon>
    </lineage>
</organism>
<keyword evidence="2" id="KW-1185">Reference proteome</keyword>
<name>A0ABP6VBG0_9GAMM</name>
<evidence type="ECO:0000313" key="2">
    <source>
        <dbReference type="Proteomes" id="UP001500795"/>
    </source>
</evidence>
<evidence type="ECO:0000313" key="1">
    <source>
        <dbReference type="EMBL" id="GAA3529840.1"/>
    </source>
</evidence>
<dbReference type="RefSeq" id="WP_344954669.1">
    <property type="nucleotide sequence ID" value="NZ_BAABCX010000001.1"/>
</dbReference>
<sequence>MKVKTLKQLEVITDVRCDVRGCSTVMAEGYSPQFGVLQAAWGYGSHHDGERFEVDLCESCFFGALAHLREVRRINSLFDDDWSSGAGSAELI</sequence>
<dbReference type="Proteomes" id="UP001500795">
    <property type="component" value="Unassembled WGS sequence"/>
</dbReference>
<protein>
    <submittedName>
        <fullName evidence="1">Uncharacterized protein</fullName>
    </submittedName>
</protein>
<proteinExistence type="predicted"/>
<reference evidence="2" key="1">
    <citation type="journal article" date="2019" name="Int. J. Syst. Evol. Microbiol.">
        <title>The Global Catalogue of Microorganisms (GCM) 10K type strain sequencing project: providing services to taxonomists for standard genome sequencing and annotation.</title>
        <authorList>
            <consortium name="The Broad Institute Genomics Platform"/>
            <consortium name="The Broad Institute Genome Sequencing Center for Infectious Disease"/>
            <person name="Wu L."/>
            <person name="Ma J."/>
        </authorList>
    </citation>
    <scope>NUCLEOTIDE SEQUENCE [LARGE SCALE GENOMIC DNA]</scope>
    <source>
        <strain evidence="2">JCM 17110</strain>
    </source>
</reference>
<dbReference type="EMBL" id="BAABCX010000001">
    <property type="protein sequence ID" value="GAA3529840.1"/>
    <property type="molecule type" value="Genomic_DNA"/>
</dbReference>
<gene>
    <name evidence="1" type="ORF">GCM10022394_06370</name>
</gene>